<accession>A0A271J1H2</accession>
<dbReference type="InterPro" id="IPR036291">
    <property type="entry name" value="NAD(P)-bd_dom_sf"/>
</dbReference>
<comment type="caution">
    <text evidence="4">The sequence shown here is derived from an EMBL/GenBank/DDBJ whole genome shotgun (WGS) entry which is preliminary data.</text>
</comment>
<comment type="similarity">
    <text evidence="1">Belongs to the NAD(P)-dependent epimerase/dehydratase family.</text>
</comment>
<sequence length="321" mass="34604">MAFPFAGRPVLVTGGAGFIGSHVADRLLAEGCEVHVMDDLTGGVRENVPDGAVFHEVDIRSPEAAALFAEHEFAALCHLAAQMDVRRSVADPRFDADVNVLGFLNLLEAGRQTGLEKVAFASTGGAIYGEPDPTVNDGGPQPESHPTRPMSPYGITKLVSEHYLRFYSQTYGLDYAALRFGNVYGPRQNPHGEAGVVAIFAQRLLRGEPVTINGEGTQTRDYVFVGDVVRAFVAALAREGSGVYNVGTGVETDVNALFRHINRFTGADAEEVHGPAKPGEQQRSVLDISHTSESLDWRPEVDVEAGLGRTVEWFKEREAAA</sequence>
<organism evidence="4 5">
    <name type="scientific">Rubrivirga marina</name>
    <dbReference type="NCBI Taxonomy" id="1196024"/>
    <lineage>
        <taxon>Bacteria</taxon>
        <taxon>Pseudomonadati</taxon>
        <taxon>Rhodothermota</taxon>
        <taxon>Rhodothermia</taxon>
        <taxon>Rhodothermales</taxon>
        <taxon>Rubricoccaceae</taxon>
        <taxon>Rubrivirga</taxon>
    </lineage>
</organism>
<dbReference type="Gene3D" id="3.40.50.720">
    <property type="entry name" value="NAD(P)-binding Rossmann-like Domain"/>
    <property type="match status" value="1"/>
</dbReference>
<reference evidence="4 5" key="1">
    <citation type="submission" date="2016-11" db="EMBL/GenBank/DDBJ databases">
        <title>Study of marine rhodopsin-containing bacteria.</title>
        <authorList>
            <person name="Yoshizawa S."/>
            <person name="Kumagai Y."/>
            <person name="Kogure K."/>
        </authorList>
    </citation>
    <scope>NUCLEOTIDE SEQUENCE [LARGE SCALE GENOMIC DNA]</scope>
    <source>
        <strain evidence="4 5">SAORIC-28</strain>
    </source>
</reference>
<evidence type="ECO:0000259" key="3">
    <source>
        <dbReference type="Pfam" id="PF01370"/>
    </source>
</evidence>
<dbReference type="PANTHER" id="PTHR43000">
    <property type="entry name" value="DTDP-D-GLUCOSE 4,6-DEHYDRATASE-RELATED"/>
    <property type="match status" value="1"/>
</dbReference>
<keyword evidence="5" id="KW-1185">Reference proteome</keyword>
<dbReference type="SUPFAM" id="SSF51735">
    <property type="entry name" value="NAD(P)-binding Rossmann-fold domains"/>
    <property type="match status" value="1"/>
</dbReference>
<evidence type="ECO:0000256" key="1">
    <source>
        <dbReference type="ARBA" id="ARBA00007637"/>
    </source>
</evidence>
<protein>
    <submittedName>
        <fullName evidence="4">UDP-glucose 4-epimerase</fullName>
    </submittedName>
</protein>
<gene>
    <name evidence="4" type="ORF">BSZ37_13310</name>
</gene>
<feature type="domain" description="NAD-dependent epimerase/dehydratase" evidence="3">
    <location>
        <begin position="10"/>
        <end position="247"/>
    </location>
</feature>
<evidence type="ECO:0000313" key="4">
    <source>
        <dbReference type="EMBL" id="PAP77342.1"/>
    </source>
</evidence>
<dbReference type="OrthoDB" id="9811743at2"/>
<name>A0A271J1H2_9BACT</name>
<dbReference type="RefSeq" id="WP_095511014.1">
    <property type="nucleotide sequence ID" value="NZ_MQWD01000001.1"/>
</dbReference>
<evidence type="ECO:0000256" key="2">
    <source>
        <dbReference type="SAM" id="MobiDB-lite"/>
    </source>
</evidence>
<dbReference type="AlphaFoldDB" id="A0A271J1H2"/>
<dbReference type="Proteomes" id="UP000216339">
    <property type="component" value="Unassembled WGS sequence"/>
</dbReference>
<evidence type="ECO:0000313" key="5">
    <source>
        <dbReference type="Proteomes" id="UP000216339"/>
    </source>
</evidence>
<dbReference type="Pfam" id="PF01370">
    <property type="entry name" value="Epimerase"/>
    <property type="match status" value="1"/>
</dbReference>
<dbReference type="InterPro" id="IPR001509">
    <property type="entry name" value="Epimerase_deHydtase"/>
</dbReference>
<dbReference type="EMBL" id="MQWD01000001">
    <property type="protein sequence ID" value="PAP77342.1"/>
    <property type="molecule type" value="Genomic_DNA"/>
</dbReference>
<proteinExistence type="inferred from homology"/>
<dbReference type="Gene3D" id="3.90.25.10">
    <property type="entry name" value="UDP-galactose 4-epimerase, domain 1"/>
    <property type="match status" value="1"/>
</dbReference>
<feature type="region of interest" description="Disordered" evidence="2">
    <location>
        <begin position="129"/>
        <end position="150"/>
    </location>
</feature>